<dbReference type="EMBL" id="BAABME010030792">
    <property type="protein sequence ID" value="GAA0142958.1"/>
    <property type="molecule type" value="Genomic_DNA"/>
</dbReference>
<feature type="region of interest" description="Disordered" evidence="1">
    <location>
        <begin position="73"/>
        <end position="103"/>
    </location>
</feature>
<evidence type="ECO:0000256" key="1">
    <source>
        <dbReference type="SAM" id="MobiDB-lite"/>
    </source>
</evidence>
<evidence type="ECO:0000313" key="3">
    <source>
        <dbReference type="Proteomes" id="UP001454036"/>
    </source>
</evidence>
<reference evidence="2 3" key="1">
    <citation type="submission" date="2024-01" db="EMBL/GenBank/DDBJ databases">
        <title>The complete chloroplast genome sequence of Lithospermum erythrorhizon: insights into the phylogenetic relationship among Boraginaceae species and the maternal lineages of purple gromwells.</title>
        <authorList>
            <person name="Okada T."/>
            <person name="Watanabe K."/>
        </authorList>
    </citation>
    <scope>NUCLEOTIDE SEQUENCE [LARGE SCALE GENOMIC DNA]</scope>
</reference>
<accession>A0AAV3NVF7</accession>
<evidence type="ECO:0000313" key="2">
    <source>
        <dbReference type="EMBL" id="GAA0142958.1"/>
    </source>
</evidence>
<gene>
    <name evidence="2" type="ORF">LIER_42744</name>
</gene>
<organism evidence="2 3">
    <name type="scientific">Lithospermum erythrorhizon</name>
    <name type="common">Purple gromwell</name>
    <name type="synonym">Lithospermum officinale var. erythrorhizon</name>
    <dbReference type="NCBI Taxonomy" id="34254"/>
    <lineage>
        <taxon>Eukaryota</taxon>
        <taxon>Viridiplantae</taxon>
        <taxon>Streptophyta</taxon>
        <taxon>Embryophyta</taxon>
        <taxon>Tracheophyta</taxon>
        <taxon>Spermatophyta</taxon>
        <taxon>Magnoliopsida</taxon>
        <taxon>eudicotyledons</taxon>
        <taxon>Gunneridae</taxon>
        <taxon>Pentapetalae</taxon>
        <taxon>asterids</taxon>
        <taxon>lamiids</taxon>
        <taxon>Boraginales</taxon>
        <taxon>Boraginaceae</taxon>
        <taxon>Boraginoideae</taxon>
        <taxon>Lithospermeae</taxon>
        <taxon>Lithospermum</taxon>
    </lineage>
</organism>
<feature type="region of interest" description="Disordered" evidence="1">
    <location>
        <begin position="197"/>
        <end position="257"/>
    </location>
</feature>
<name>A0AAV3NVF7_LITER</name>
<comment type="caution">
    <text evidence="2">The sequence shown here is derived from an EMBL/GenBank/DDBJ whole genome shotgun (WGS) entry which is preliminary data.</text>
</comment>
<sequence>MRGQAVLVEGAGPGRKSGARMQLWGDNVIHWARITTRVDKREALAKESSLSKCFESKEHWTKPSRKEAVELELRPDQHGGAQKAWNGAETSSHKRLRSSPNLSVQSAKDVPLLHGQFSLSLHTLQRGCHGLDTTNTGPMPFLQKGMITCQGVETALQGTHLSSLLILKSPQFTLQLTNSGGGSTGRLRVRGDITRSKERRPKGGRTLAPKEDREEISSAGFATVGGGVPSDLLGNYNSRELSRGDPSLFRGGRDPLG</sequence>
<keyword evidence="3" id="KW-1185">Reference proteome</keyword>
<proteinExistence type="predicted"/>
<protein>
    <submittedName>
        <fullName evidence="2">Uncharacterized protein</fullName>
    </submittedName>
</protein>
<dbReference type="AlphaFoldDB" id="A0AAV3NVF7"/>
<dbReference type="Proteomes" id="UP001454036">
    <property type="component" value="Unassembled WGS sequence"/>
</dbReference>